<keyword evidence="8" id="KW-0227">DNA damage</keyword>
<dbReference type="GO" id="GO:0003677">
    <property type="term" value="F:DNA binding"/>
    <property type="evidence" value="ECO:0007669"/>
    <property type="project" value="InterPro"/>
</dbReference>
<dbReference type="CDD" id="cd18026">
    <property type="entry name" value="DEXHc_POLQ-like"/>
    <property type="match status" value="1"/>
</dbReference>
<dbReference type="InterPro" id="IPR002298">
    <property type="entry name" value="DNA_polymerase_A"/>
</dbReference>
<feature type="domain" description="Helicase C-terminal" evidence="17">
    <location>
        <begin position="415"/>
        <end position="617"/>
    </location>
</feature>
<dbReference type="OrthoDB" id="2320933at2759"/>
<comment type="catalytic activity">
    <reaction evidence="14">
        <text>DNA(n) + a 2'-deoxyribonucleoside 5'-triphosphate = DNA(n+1) + diphosphate</text>
        <dbReference type="Rhea" id="RHEA:22508"/>
        <dbReference type="Rhea" id="RHEA-COMP:17339"/>
        <dbReference type="Rhea" id="RHEA-COMP:17340"/>
        <dbReference type="ChEBI" id="CHEBI:33019"/>
        <dbReference type="ChEBI" id="CHEBI:61560"/>
        <dbReference type="ChEBI" id="CHEBI:173112"/>
        <dbReference type="EC" id="2.7.7.7"/>
    </reaction>
</comment>
<dbReference type="Pfam" id="PF00271">
    <property type="entry name" value="Helicase_C"/>
    <property type="match status" value="1"/>
</dbReference>
<dbReference type="SUPFAM" id="SSF56672">
    <property type="entry name" value="DNA/RNA polymerases"/>
    <property type="match status" value="1"/>
</dbReference>
<dbReference type="InterPro" id="IPR036397">
    <property type="entry name" value="RNaseH_sf"/>
</dbReference>
<dbReference type="GO" id="GO:0005524">
    <property type="term" value="F:ATP binding"/>
    <property type="evidence" value="ECO:0007669"/>
    <property type="project" value="UniProtKB-KW"/>
</dbReference>
<dbReference type="PROSITE" id="PS51192">
    <property type="entry name" value="HELICASE_ATP_BIND_1"/>
    <property type="match status" value="1"/>
</dbReference>
<dbReference type="STRING" id="94128.A0A2A3EJC9"/>
<evidence type="ECO:0000313" key="19">
    <source>
        <dbReference type="Proteomes" id="UP000242457"/>
    </source>
</evidence>
<evidence type="ECO:0000256" key="2">
    <source>
        <dbReference type="ARBA" id="ARBA00004123"/>
    </source>
</evidence>
<dbReference type="SMART" id="SM00482">
    <property type="entry name" value="POLAc"/>
    <property type="match status" value="1"/>
</dbReference>
<evidence type="ECO:0000256" key="8">
    <source>
        <dbReference type="ARBA" id="ARBA00022763"/>
    </source>
</evidence>
<dbReference type="SMART" id="SM00487">
    <property type="entry name" value="DEXDc"/>
    <property type="match status" value="1"/>
</dbReference>
<sequence length="2133" mass="241260">MQSFNKIPSFGDDTLSACIQVETKNMNIIDDHDNVDKYFKHDIYFSMIANDVDKVTQLKEGLCNFTNKKLNLNPSNSKCKETNKSKAKKIMSFKKNDNLFKIDKENVNINDNYTRDNISSNRNSLSNNKSELLTLHVNNLNKNNVAYMTTNDMTNVNLSNSNSSINNTEKTSEINPSISIIPTQDRCKLSSWGLPLNILQKYEARGVTTMFAWQVECLSNQKVIEKNCNLVYSAPTSAGKTLVAEILMIKTVLERRKKDLLSDSGVRVEGFMGGIAPSGGFATTHIAIATIEKANSLINHLMEENELINLGAVIVDELHLVGDPNRGYLLELLLTKLRYMTSRDENINIQLIGMSATLPNLSLLAKWLDAELYKTEFRPIPLNEQCKIGRNIYDNKLCLIRSLIPMPELTMDSDDILHLCIETISDGHSVLIFCSTKNWCEKLAEQIAIAFCKLGRENTQLGKILRDQLDSELISETLEQLKRSPTGLDNVLKNTVSFGIAFHHAGLTMDERDIIEGSFRSGSLRVLVATSTLSSGVNLPARRVIIRSPKFAGKLLDSLTYHQMIGRAGRMGKDTAGESILICKPNEQKSAEALISASLEPIESCLEDSAPLIRALLEAVASEVVYTPSDLELYVNCTLVSLSNEYDSKDLWNKAIKFLVDNEFLLLQKTEEGHNRWVATAFGKACLAASIAPREGLFLLEELQKARRCFVLDTELHVIYLVTPLTSGNQIGSIDWMTFLELWKTLSESERRVGQLVGVEERFLTSAVRGIVRQGKLLSIHKRFYTALALHDLVREIPLNSVCKKYGCCRGILQTLQQSASTFAGMITQFCKQLGWDCMELLVSQFQTRLQFGVCRELLDLLRLPMLNGLRARSLYKHGITSVADLAIANELDIERALYKALPFESEKEHDGEHESEAIKRNKMRTVFVTGKDGLTPHEAAIMLVHEARILVQNELKLQDMSWKQNERSIVTNESNTEVNLCIQQDMLKNIDAQINIETMSNNLQNKTNLSEKIQDEHEKNTSLINQTMNKNVNSINNENITLNHKYNKNEKSKVDINVTENIENSKCILENNIEQKRKCDDVKVIDQLSQIDIPEFFESQIEKLSTDFLKNNSKNNQNINTISIKKIRISDEKNDKLVSKNGATCLSIENDIKAEISRSPSLFDDSLNLDTQICNALEQNIIDSLHFSEFEDTKLSEQKVIQNKTITYNVDNETDIENDIKNKNINQNSLNSLNSINSQIKHNMISWKDDSWNESKKIIEKLHEIKDKNNEDVLIKCSIRNVKNTNIQHIIGSTGITPEMKKKSDLKFEKTMNIPDLKKVSQKSKFKNESIARSPLASIVFNKNHASSSNKSDSDDIIIASQNTNSPVTSNKIRTKLDSERKRKIYTQKISDQISDDKNNAIIVSNKTEIKECKIKPKLKEILAQNILSSKNCSIDSIISNSDEDTPIKLSKILKKPRTSLKKTHNNSKMCIQANELVDISNEMINWNTLNIIKIGSDRGTFNLFKREVMQKRYIALALNCELYNDETNNIGAKIIGSSNEGKRKSKKVENYTHGDKKLYGAAIAWESNIAYYISFSNEQDLKISGKEQMKLFKELLANTILYVKCFATKETFKTLYECCGIIASCKFLDPKVANWLYDGNIYEKTFNDMVKEYFPQGCFIIKKMGTCYDTGPGLCIKSAIPGELRACAETVLTWHITDKLIDKLEQLSPTLLYTFKDIEMKIIILLAYMELTGLGVCLKSLQDLSSVIREEMISLEERAYALCGKKFNFSSSKEVGEILGLYKGKKISVNKAVLGQSDHPISNLVMSWRKLNVTKSKIIYPLLSLAQHSSRIHGNCVTSTLTGRISMHEPNLQNVPRDFNSEDNSFTISVRMAFIPTVGNIMLSADYCQLELRILAHFSKDTILCNIMRKPGDIFKNIAAKWNHVSENEVDDKMRQHTKQLCYGMIYGMGVKTLAENLSVDEVKAKEFLESFMNAYPGISKWLNNVLEEARINGYITTILERRRMFPGLTTQTERQAVNTKVQGSAADIVKKAMVDIEKRMRFEFSTSSPIMPINSTRKLRSNSREAQHKGGYLVLQLHDELLYEVNICDLRQVATIVKESMEQVCQLTVPLPVKLKVGPTWGNLSEYIIS</sequence>
<dbReference type="InterPro" id="IPR046931">
    <property type="entry name" value="HTH_61"/>
</dbReference>
<dbReference type="CDD" id="cd08638">
    <property type="entry name" value="DNA_pol_A_theta"/>
    <property type="match status" value="1"/>
</dbReference>
<evidence type="ECO:0000256" key="1">
    <source>
        <dbReference type="ARBA" id="ARBA00001946"/>
    </source>
</evidence>
<dbReference type="InterPro" id="IPR043502">
    <property type="entry name" value="DNA/RNA_pol_sf"/>
</dbReference>
<dbReference type="SUPFAM" id="SSF46785">
    <property type="entry name" value="Winged helix' DNA-binding domain"/>
    <property type="match status" value="1"/>
</dbReference>
<evidence type="ECO:0000256" key="11">
    <source>
        <dbReference type="ARBA" id="ARBA00022932"/>
    </source>
</evidence>
<dbReference type="Gene3D" id="3.30.70.370">
    <property type="match status" value="1"/>
</dbReference>
<dbReference type="Gene3D" id="3.40.50.300">
    <property type="entry name" value="P-loop containing nucleotide triphosphate hydrolases"/>
    <property type="match status" value="3"/>
</dbReference>
<proteinExistence type="inferred from homology"/>
<evidence type="ECO:0000256" key="9">
    <source>
        <dbReference type="ARBA" id="ARBA00022801"/>
    </source>
</evidence>
<dbReference type="InterPro" id="IPR014001">
    <property type="entry name" value="Helicase_ATP-bd"/>
</dbReference>
<dbReference type="InterPro" id="IPR036390">
    <property type="entry name" value="WH_DNA-bd_sf"/>
</dbReference>
<dbReference type="FunFam" id="1.10.3380.20:FF:000001">
    <property type="entry name" value="DNA polymerase theta"/>
    <property type="match status" value="1"/>
</dbReference>
<dbReference type="Pfam" id="PF00476">
    <property type="entry name" value="DNA_pol_A"/>
    <property type="match status" value="1"/>
</dbReference>
<protein>
    <recommendedName>
        <fullName evidence="15">DNA polymerase theta</fullName>
        <ecNumber evidence="4">2.7.7.7</ecNumber>
    </recommendedName>
</protein>
<keyword evidence="18" id="KW-0347">Helicase</keyword>
<keyword evidence="19" id="KW-1185">Reference proteome</keyword>
<evidence type="ECO:0000256" key="6">
    <source>
        <dbReference type="ARBA" id="ARBA00022695"/>
    </source>
</evidence>
<evidence type="ECO:0000256" key="7">
    <source>
        <dbReference type="ARBA" id="ARBA00022741"/>
    </source>
</evidence>
<keyword evidence="12" id="KW-0234">DNA repair</keyword>
<dbReference type="PROSITE" id="PS51194">
    <property type="entry name" value="HELICASE_CTER"/>
    <property type="match status" value="1"/>
</dbReference>
<reference evidence="18 19" key="1">
    <citation type="submission" date="2014-07" db="EMBL/GenBank/DDBJ databases">
        <title>Genomic and transcriptomic analysis on Apis cerana provide comprehensive insights into honey bee biology.</title>
        <authorList>
            <person name="Diao Q."/>
            <person name="Sun L."/>
            <person name="Zheng H."/>
            <person name="Zheng H."/>
            <person name="Xu S."/>
            <person name="Wang S."/>
            <person name="Zeng Z."/>
            <person name="Hu F."/>
            <person name="Su S."/>
            <person name="Wu J."/>
        </authorList>
    </citation>
    <scope>NUCLEOTIDE SEQUENCE [LARGE SCALE GENOMIC DNA]</scope>
    <source>
        <tissue evidence="18">Pupae without intestine</tissue>
    </source>
</reference>
<dbReference type="InterPro" id="IPR011545">
    <property type="entry name" value="DEAD/DEAH_box_helicase_dom"/>
</dbReference>
<dbReference type="GO" id="GO:0097681">
    <property type="term" value="P:double-strand break repair via alternative nonhomologous end joining"/>
    <property type="evidence" value="ECO:0007669"/>
    <property type="project" value="TreeGrafter"/>
</dbReference>
<evidence type="ECO:0000256" key="14">
    <source>
        <dbReference type="ARBA" id="ARBA00049244"/>
    </source>
</evidence>
<dbReference type="PANTHER" id="PTHR10133:SF62">
    <property type="entry name" value="DNA POLYMERASE THETA"/>
    <property type="match status" value="1"/>
</dbReference>
<evidence type="ECO:0000259" key="17">
    <source>
        <dbReference type="PROSITE" id="PS51194"/>
    </source>
</evidence>
<evidence type="ECO:0000259" key="16">
    <source>
        <dbReference type="PROSITE" id="PS51192"/>
    </source>
</evidence>
<evidence type="ECO:0000256" key="13">
    <source>
        <dbReference type="ARBA" id="ARBA00023242"/>
    </source>
</evidence>
<keyword evidence="11" id="KW-0239">DNA-directed DNA polymerase</keyword>
<accession>A0A2A3EJC9</accession>
<dbReference type="Pfam" id="PF21099">
    <property type="entry name" value="POLQ_helical"/>
    <property type="match status" value="1"/>
</dbReference>
<evidence type="ECO:0000256" key="10">
    <source>
        <dbReference type="ARBA" id="ARBA00022840"/>
    </source>
</evidence>
<dbReference type="Proteomes" id="UP000242457">
    <property type="component" value="Unassembled WGS sequence"/>
</dbReference>
<comment type="cofactor">
    <cofactor evidence="1">
        <name>Mg(2+)</name>
        <dbReference type="ChEBI" id="CHEBI:18420"/>
    </cofactor>
</comment>
<organism evidence="18 19">
    <name type="scientific">Apis cerana cerana</name>
    <name type="common">Oriental honeybee</name>
    <dbReference type="NCBI Taxonomy" id="94128"/>
    <lineage>
        <taxon>Eukaryota</taxon>
        <taxon>Metazoa</taxon>
        <taxon>Ecdysozoa</taxon>
        <taxon>Arthropoda</taxon>
        <taxon>Hexapoda</taxon>
        <taxon>Insecta</taxon>
        <taxon>Pterygota</taxon>
        <taxon>Neoptera</taxon>
        <taxon>Endopterygota</taxon>
        <taxon>Hymenoptera</taxon>
        <taxon>Apocrita</taxon>
        <taxon>Aculeata</taxon>
        <taxon>Apoidea</taxon>
        <taxon>Anthophila</taxon>
        <taxon>Apidae</taxon>
        <taxon>Apis</taxon>
    </lineage>
</organism>
<dbReference type="PRINTS" id="PR00868">
    <property type="entry name" value="DNAPOLI"/>
</dbReference>
<keyword evidence="13" id="KW-0539">Nucleus</keyword>
<dbReference type="GO" id="GO:0006261">
    <property type="term" value="P:DNA-templated DNA replication"/>
    <property type="evidence" value="ECO:0007669"/>
    <property type="project" value="InterPro"/>
</dbReference>
<dbReference type="GO" id="GO:0004386">
    <property type="term" value="F:helicase activity"/>
    <property type="evidence" value="ECO:0007669"/>
    <property type="project" value="UniProtKB-KW"/>
</dbReference>
<dbReference type="InterPro" id="IPR027417">
    <property type="entry name" value="P-loop_NTPase"/>
</dbReference>
<evidence type="ECO:0000313" key="18">
    <source>
        <dbReference type="EMBL" id="PBC31296.1"/>
    </source>
</evidence>
<evidence type="ECO:0000256" key="12">
    <source>
        <dbReference type="ARBA" id="ARBA00023204"/>
    </source>
</evidence>
<dbReference type="PANTHER" id="PTHR10133">
    <property type="entry name" value="DNA POLYMERASE I"/>
    <property type="match status" value="1"/>
</dbReference>
<dbReference type="Gene3D" id="1.10.3380.20">
    <property type="match status" value="1"/>
</dbReference>
<dbReference type="InterPro" id="IPR001098">
    <property type="entry name" value="DNA-dir_DNA_pol_A_palm_dom"/>
</dbReference>
<evidence type="ECO:0000256" key="15">
    <source>
        <dbReference type="ARBA" id="ARBA00074669"/>
    </source>
</evidence>
<dbReference type="InterPro" id="IPR048960">
    <property type="entry name" value="POLQ-like_helical"/>
</dbReference>
<dbReference type="InterPro" id="IPR001650">
    <property type="entry name" value="Helicase_C-like"/>
</dbReference>
<evidence type="ECO:0000256" key="5">
    <source>
        <dbReference type="ARBA" id="ARBA00022679"/>
    </source>
</evidence>
<comment type="subcellular location">
    <subcellularLocation>
        <location evidence="2">Nucleus</location>
    </subcellularLocation>
</comment>
<dbReference type="GO" id="GO:0005634">
    <property type="term" value="C:nucleus"/>
    <property type="evidence" value="ECO:0007669"/>
    <property type="project" value="UniProtKB-SubCell"/>
</dbReference>
<keyword evidence="5" id="KW-0808">Transferase</keyword>
<feature type="domain" description="Helicase ATP-binding" evidence="16">
    <location>
        <begin position="221"/>
        <end position="376"/>
    </location>
</feature>
<dbReference type="GO" id="GO:0016787">
    <property type="term" value="F:hydrolase activity"/>
    <property type="evidence" value="ECO:0007669"/>
    <property type="project" value="UniProtKB-KW"/>
</dbReference>
<keyword evidence="6" id="KW-0548">Nucleotidyltransferase</keyword>
<dbReference type="Gene3D" id="1.20.1060.10">
    <property type="entry name" value="Taq DNA Polymerase, Chain T, domain 4"/>
    <property type="match status" value="1"/>
</dbReference>
<dbReference type="Pfam" id="PF00270">
    <property type="entry name" value="DEAD"/>
    <property type="match status" value="1"/>
</dbReference>
<dbReference type="SMART" id="SM00490">
    <property type="entry name" value="HELICc"/>
    <property type="match status" value="1"/>
</dbReference>
<dbReference type="SUPFAM" id="SSF52540">
    <property type="entry name" value="P-loop containing nucleoside triphosphate hydrolases"/>
    <property type="match status" value="2"/>
</dbReference>
<name>A0A2A3EJC9_APICC</name>
<keyword evidence="9" id="KW-0378">Hydrolase</keyword>
<gene>
    <name evidence="18" type="ORF">APICC_02459</name>
</gene>
<dbReference type="FunFam" id="3.40.50.300:FF:000885">
    <property type="entry name" value="DNA polymerase theta"/>
    <property type="match status" value="1"/>
</dbReference>
<dbReference type="FunFam" id="1.10.150.20:FF:000070">
    <property type="entry name" value="DNA polymerase I, putative"/>
    <property type="match status" value="1"/>
</dbReference>
<comment type="similarity">
    <text evidence="3">Belongs to the DNA polymerase type-A family.</text>
</comment>
<keyword evidence="7" id="KW-0547">Nucleotide-binding</keyword>
<dbReference type="SUPFAM" id="SSF158702">
    <property type="entry name" value="Sec63 N-terminal domain-like"/>
    <property type="match status" value="1"/>
</dbReference>
<dbReference type="Gene3D" id="1.10.150.20">
    <property type="entry name" value="5' to 3' exonuclease, C-terminal subdomain"/>
    <property type="match status" value="1"/>
</dbReference>
<dbReference type="EC" id="2.7.7.7" evidence="4"/>
<dbReference type="GO" id="GO:0003887">
    <property type="term" value="F:DNA-directed DNA polymerase activity"/>
    <property type="evidence" value="ECO:0007669"/>
    <property type="project" value="UniProtKB-KW"/>
</dbReference>
<keyword evidence="10" id="KW-0067">ATP-binding</keyword>
<dbReference type="CDD" id="cd18795">
    <property type="entry name" value="SF2_C_Ski2"/>
    <property type="match status" value="1"/>
</dbReference>
<dbReference type="Pfam" id="PF20470">
    <property type="entry name" value="HTH_61"/>
    <property type="match status" value="1"/>
</dbReference>
<dbReference type="Gene3D" id="3.30.420.10">
    <property type="entry name" value="Ribonuclease H-like superfamily/Ribonuclease H"/>
    <property type="match status" value="1"/>
</dbReference>
<evidence type="ECO:0000256" key="4">
    <source>
        <dbReference type="ARBA" id="ARBA00012417"/>
    </source>
</evidence>
<dbReference type="EMBL" id="KZ288239">
    <property type="protein sequence ID" value="PBC31296.1"/>
    <property type="molecule type" value="Genomic_DNA"/>
</dbReference>
<evidence type="ECO:0000256" key="3">
    <source>
        <dbReference type="ARBA" id="ARBA00007705"/>
    </source>
</evidence>